<gene>
    <name evidence="1" type="ORF">BD311DRAFT_740685</name>
</gene>
<dbReference type="EMBL" id="ML143448">
    <property type="protein sequence ID" value="TBU26291.1"/>
    <property type="molecule type" value="Genomic_DNA"/>
</dbReference>
<protein>
    <submittedName>
        <fullName evidence="1">Uncharacterized protein</fullName>
    </submittedName>
</protein>
<accession>A0A4Q9MJS0</accession>
<dbReference type="AlphaFoldDB" id="A0A4Q9MJS0"/>
<organism evidence="1">
    <name type="scientific">Dichomitus squalens</name>
    <dbReference type="NCBI Taxonomy" id="114155"/>
    <lineage>
        <taxon>Eukaryota</taxon>
        <taxon>Fungi</taxon>
        <taxon>Dikarya</taxon>
        <taxon>Basidiomycota</taxon>
        <taxon>Agaricomycotina</taxon>
        <taxon>Agaricomycetes</taxon>
        <taxon>Polyporales</taxon>
        <taxon>Polyporaceae</taxon>
        <taxon>Dichomitus</taxon>
    </lineage>
</organism>
<proteinExistence type="predicted"/>
<evidence type="ECO:0000313" key="1">
    <source>
        <dbReference type="EMBL" id="TBU26291.1"/>
    </source>
</evidence>
<dbReference type="OrthoDB" id="2756573at2759"/>
<name>A0A4Q9MJS0_9APHY</name>
<dbReference type="Proteomes" id="UP000292957">
    <property type="component" value="Unassembled WGS sequence"/>
</dbReference>
<sequence>MESNSESQAAFDVFFANCWGYASSALLAYDYILTSKIHGSMLDISPMGCNCFCTFVGVTDMWGIIYTIPISASTCLKWKTWVHVSQTYVQQRHILRRDTPVEVLTRSSLIASDSVVLCVTWFRTFETAKLSLRSLGKKTFASILLLNGTIYFFNVSQRSHQEVTESCMLRVLHMVFTITGVAEDATSLLTSVIAVVEEPMTAILTSKNTSRFIGSLGAQLPIHEDVDGEDEFENAM</sequence>
<reference evidence="1" key="1">
    <citation type="submission" date="2019-01" db="EMBL/GenBank/DDBJ databases">
        <title>Draft genome sequences of three monokaryotic isolates of the white-rot basidiomycete fungus Dichomitus squalens.</title>
        <authorList>
            <consortium name="DOE Joint Genome Institute"/>
            <person name="Lopez S.C."/>
            <person name="Andreopoulos B."/>
            <person name="Pangilinan J."/>
            <person name="Lipzen A."/>
            <person name="Riley R."/>
            <person name="Ahrendt S."/>
            <person name="Ng V."/>
            <person name="Barry K."/>
            <person name="Daum C."/>
            <person name="Grigoriev I.V."/>
            <person name="Hilden K.S."/>
            <person name="Makela M.R."/>
            <person name="de Vries R.P."/>
        </authorList>
    </citation>
    <scope>NUCLEOTIDE SEQUENCE [LARGE SCALE GENOMIC DNA]</scope>
    <source>
        <strain evidence="1">OM18370.1</strain>
    </source>
</reference>